<name>A0AA48H6V2_9BACT</name>
<evidence type="ECO:0008006" key="5">
    <source>
        <dbReference type="Google" id="ProtNLM"/>
    </source>
</evidence>
<sequence length="405" mass="43343">MVTQAGSGSLFRPEALEHYLEAEEGRALARVAPPGAWSLLIILLAALGTALAAACLGRVEVKGRARGILHPESGIPRVLCQVDGTVSQVVVHSGQRVAAGAVLLRLEAPALEARLYEARRAAESVRAAFREASRHQDAAHARQCATLARRRAGLEAQCRSQARSVAHVGRRLEALARLGAEGVISPDAVEAAREDLAQAQRALQGAEQGLDQAVQEQAGLDHQRQELLWRREQTIRNAETQERALAILQAQTVVRAPREGIVEALLVKPGDVVAPGRPLGKVVPDGIPLHAVAFLDEKDRAFVKAGDAAVLEMDQLPYAEYGTVSARVLRVSSDLAAPHEVAEALGEGPALAGPAFRVELVLTDAGAAARAGVPLRSGMLLRARFTLRRQRAITLALEPLRKWLR</sequence>
<feature type="transmembrane region" description="Helical" evidence="2">
    <location>
        <begin position="36"/>
        <end position="56"/>
    </location>
</feature>
<keyword evidence="2" id="KW-0812">Transmembrane</keyword>
<protein>
    <recommendedName>
        <fullName evidence="5">HlyD family efflux transporter periplasmic adaptor subunit</fullName>
    </recommendedName>
</protein>
<dbReference type="KEGG" id="msea:METESE_34090"/>
<dbReference type="AlphaFoldDB" id="A0AA48H6V2"/>
<organism evidence="3 4">
    <name type="scientific">Mesoterricola sediminis</name>
    <dbReference type="NCBI Taxonomy" id="2927980"/>
    <lineage>
        <taxon>Bacteria</taxon>
        <taxon>Pseudomonadati</taxon>
        <taxon>Acidobacteriota</taxon>
        <taxon>Holophagae</taxon>
        <taxon>Holophagales</taxon>
        <taxon>Holophagaceae</taxon>
        <taxon>Mesoterricola</taxon>
    </lineage>
</organism>
<reference evidence="3" key="1">
    <citation type="journal article" date="2023" name="Int. J. Syst. Evol. Microbiol.">
        <title>Mesoterricola silvestris gen. nov., sp. nov., Mesoterricola sediminis sp. nov., Geothrix oryzae sp. nov., Geothrix edaphica sp. nov., Geothrix rubra sp. nov., and Geothrix limicola sp. nov., six novel members of Acidobacteriota isolated from soils.</title>
        <authorList>
            <person name="Itoh H."/>
            <person name="Sugisawa Y."/>
            <person name="Mise K."/>
            <person name="Xu Z."/>
            <person name="Kuniyasu M."/>
            <person name="Ushijima N."/>
            <person name="Kawano K."/>
            <person name="Kobayashi E."/>
            <person name="Shiratori Y."/>
            <person name="Masuda Y."/>
            <person name="Senoo K."/>
        </authorList>
    </citation>
    <scope>NUCLEOTIDE SEQUENCE</scope>
    <source>
        <strain evidence="3">W786</strain>
    </source>
</reference>
<dbReference type="PANTHER" id="PTHR30386">
    <property type="entry name" value="MEMBRANE FUSION SUBUNIT OF EMRAB-TOLC MULTIDRUG EFFLUX PUMP"/>
    <property type="match status" value="1"/>
</dbReference>
<feature type="coiled-coil region" evidence="1">
    <location>
        <begin position="189"/>
        <end position="251"/>
    </location>
</feature>
<dbReference type="Gene3D" id="2.40.50.100">
    <property type="match status" value="2"/>
</dbReference>
<proteinExistence type="predicted"/>
<dbReference type="Proteomes" id="UP001228113">
    <property type="component" value="Chromosome"/>
</dbReference>
<dbReference type="PRINTS" id="PR01490">
    <property type="entry name" value="RTXTOXIND"/>
</dbReference>
<dbReference type="EMBL" id="AP027081">
    <property type="protein sequence ID" value="BDU78451.1"/>
    <property type="molecule type" value="Genomic_DNA"/>
</dbReference>
<evidence type="ECO:0000313" key="4">
    <source>
        <dbReference type="Proteomes" id="UP001228113"/>
    </source>
</evidence>
<gene>
    <name evidence="3" type="ORF">METESE_34090</name>
</gene>
<evidence type="ECO:0000256" key="2">
    <source>
        <dbReference type="SAM" id="Phobius"/>
    </source>
</evidence>
<keyword evidence="1" id="KW-0175">Coiled coil</keyword>
<evidence type="ECO:0000313" key="3">
    <source>
        <dbReference type="EMBL" id="BDU78451.1"/>
    </source>
</evidence>
<dbReference type="InterPro" id="IPR050739">
    <property type="entry name" value="MFP"/>
</dbReference>
<keyword evidence="2" id="KW-0472">Membrane</keyword>
<keyword evidence="2" id="KW-1133">Transmembrane helix</keyword>
<evidence type="ECO:0000256" key="1">
    <source>
        <dbReference type="SAM" id="Coils"/>
    </source>
</evidence>
<keyword evidence="4" id="KW-1185">Reference proteome</keyword>
<accession>A0AA48H6V2</accession>
<dbReference type="PANTHER" id="PTHR30386:SF28">
    <property type="entry name" value="EXPORTED PROTEIN"/>
    <property type="match status" value="1"/>
</dbReference>